<name>A0A369UKL4_9GAMM</name>
<dbReference type="InterPro" id="IPR029069">
    <property type="entry name" value="HotDog_dom_sf"/>
</dbReference>
<evidence type="ECO:0000313" key="1">
    <source>
        <dbReference type="EMBL" id="RDD81312.1"/>
    </source>
</evidence>
<dbReference type="AlphaFoldDB" id="A0A369UKL4"/>
<proteinExistence type="predicted"/>
<dbReference type="RefSeq" id="WP_114846025.1">
    <property type="nucleotide sequence ID" value="NZ_JBHSPE010000020.1"/>
</dbReference>
<dbReference type="Pfam" id="PF22817">
    <property type="entry name" value="ApeP-like"/>
    <property type="match status" value="1"/>
</dbReference>
<organism evidence="1 2">
    <name type="scientific">Dyella tabacisoli</name>
    <dbReference type="NCBI Taxonomy" id="2282381"/>
    <lineage>
        <taxon>Bacteria</taxon>
        <taxon>Pseudomonadati</taxon>
        <taxon>Pseudomonadota</taxon>
        <taxon>Gammaproteobacteria</taxon>
        <taxon>Lysobacterales</taxon>
        <taxon>Rhodanobacteraceae</taxon>
        <taxon>Dyella</taxon>
    </lineage>
</organism>
<dbReference type="Proteomes" id="UP000253782">
    <property type="component" value="Unassembled WGS sequence"/>
</dbReference>
<dbReference type="EMBL" id="QQAH01000011">
    <property type="protein sequence ID" value="RDD81312.1"/>
    <property type="molecule type" value="Genomic_DNA"/>
</dbReference>
<reference evidence="1 2" key="1">
    <citation type="submission" date="2018-07" db="EMBL/GenBank/DDBJ databases">
        <title>Dyella tabacisoli L4-6T, whole genome shotgun sequence.</title>
        <authorList>
            <person name="Zhou X.-K."/>
            <person name="Li W.-J."/>
            <person name="Duan Y.-Q."/>
        </authorList>
    </citation>
    <scope>NUCLEOTIDE SEQUENCE [LARGE SCALE GENOMIC DNA]</scope>
    <source>
        <strain evidence="1 2">L4-6</strain>
    </source>
</reference>
<protein>
    <recommendedName>
        <fullName evidence="3">Phosphotransferase</fullName>
    </recommendedName>
</protein>
<evidence type="ECO:0000313" key="2">
    <source>
        <dbReference type="Proteomes" id="UP000253782"/>
    </source>
</evidence>
<dbReference type="Gene3D" id="3.10.129.10">
    <property type="entry name" value="Hotdog Thioesterase"/>
    <property type="match status" value="1"/>
</dbReference>
<dbReference type="InterPro" id="IPR016776">
    <property type="entry name" value="ApeP-like_dehydratase"/>
</dbReference>
<accession>A0A369UKL4</accession>
<keyword evidence="2" id="KW-1185">Reference proteome</keyword>
<gene>
    <name evidence="1" type="ORF">DVJ77_13470</name>
</gene>
<comment type="caution">
    <text evidence="1">The sequence shown here is derived from an EMBL/GenBank/DDBJ whole genome shotgun (WGS) entry which is preliminary data.</text>
</comment>
<dbReference type="OrthoDB" id="9800188at2"/>
<dbReference type="SUPFAM" id="SSF54637">
    <property type="entry name" value="Thioesterase/thiol ester dehydrase-isomerase"/>
    <property type="match status" value="1"/>
</dbReference>
<evidence type="ECO:0008006" key="3">
    <source>
        <dbReference type="Google" id="ProtNLM"/>
    </source>
</evidence>
<sequence>MLALPQQIEAKQLYALIPHQGPMMLLDRVEAWDGAKIVCSATSHLDEHNPLKVNGRLSYIHVIEYGAQAAAIHLAINAVDTKTPMVGHKKLAPVATAYLAVTRNFSFEEGYLDAHPDTRLMLTSEVVLVGPRIYQYRVNGTINGKTVAEGTISLVTDDIED</sequence>